<gene>
    <name evidence="2" type="primary">rutD</name>
    <name evidence="2" type="ORF">Q31a_40080</name>
</gene>
<sequence>MLAFFERSMIYPAPQADKNLQLPRIPLFEEVTFTSADGTRLHGLFAEHPNAKGAILLCHGNGEDVSYMSEELHDLQARFQRNVLAFDYRGYGKSDGKPFEAGVLEDGEAALRWLVEQTGEQPDKIILWGRSLGGAVAVHLAAQNGAHCLVLDRTFKSMVDVAQWHLPWLPVSLLLRNRYPSYQRIESYSGPLFQVHGHADQVVPFRSAADLHAASPSQRKEFIALDSLGHNTPWPDEVFQSLDEFLLSSE</sequence>
<proteinExistence type="predicted"/>
<evidence type="ECO:0000259" key="1">
    <source>
        <dbReference type="Pfam" id="PF00561"/>
    </source>
</evidence>
<keyword evidence="3" id="KW-1185">Reference proteome</keyword>
<dbReference type="Gene3D" id="3.40.50.1820">
    <property type="entry name" value="alpha/beta hydrolase"/>
    <property type="match status" value="1"/>
</dbReference>
<evidence type="ECO:0000313" key="2">
    <source>
        <dbReference type="EMBL" id="QDV25681.1"/>
    </source>
</evidence>
<protein>
    <submittedName>
        <fullName evidence="2">Aminoacrylate hydrolase RutD</fullName>
    </submittedName>
</protein>
<name>A0A518GAQ2_9BACT</name>
<dbReference type="Pfam" id="PF00561">
    <property type="entry name" value="Abhydrolase_1"/>
    <property type="match status" value="1"/>
</dbReference>
<organism evidence="2 3">
    <name type="scientific">Aureliella helgolandensis</name>
    <dbReference type="NCBI Taxonomy" id="2527968"/>
    <lineage>
        <taxon>Bacteria</taxon>
        <taxon>Pseudomonadati</taxon>
        <taxon>Planctomycetota</taxon>
        <taxon>Planctomycetia</taxon>
        <taxon>Pirellulales</taxon>
        <taxon>Pirellulaceae</taxon>
        <taxon>Aureliella</taxon>
    </lineage>
</organism>
<dbReference type="PANTHER" id="PTHR12277">
    <property type="entry name" value="ALPHA/BETA HYDROLASE DOMAIN-CONTAINING PROTEIN"/>
    <property type="match status" value="1"/>
</dbReference>
<dbReference type="AlphaFoldDB" id="A0A518GAQ2"/>
<dbReference type="KEGG" id="ahel:Q31a_40080"/>
<evidence type="ECO:0000313" key="3">
    <source>
        <dbReference type="Proteomes" id="UP000318017"/>
    </source>
</evidence>
<dbReference type="SUPFAM" id="SSF53474">
    <property type="entry name" value="alpha/beta-Hydrolases"/>
    <property type="match status" value="1"/>
</dbReference>
<dbReference type="Proteomes" id="UP000318017">
    <property type="component" value="Chromosome"/>
</dbReference>
<accession>A0A518GAQ2</accession>
<dbReference type="InterPro" id="IPR029058">
    <property type="entry name" value="AB_hydrolase_fold"/>
</dbReference>
<dbReference type="GO" id="GO:0016787">
    <property type="term" value="F:hydrolase activity"/>
    <property type="evidence" value="ECO:0007669"/>
    <property type="project" value="UniProtKB-KW"/>
</dbReference>
<reference evidence="2 3" key="1">
    <citation type="submission" date="2019-02" db="EMBL/GenBank/DDBJ databases">
        <title>Deep-cultivation of Planctomycetes and their phenomic and genomic characterization uncovers novel biology.</title>
        <authorList>
            <person name="Wiegand S."/>
            <person name="Jogler M."/>
            <person name="Boedeker C."/>
            <person name="Pinto D."/>
            <person name="Vollmers J."/>
            <person name="Rivas-Marin E."/>
            <person name="Kohn T."/>
            <person name="Peeters S.H."/>
            <person name="Heuer A."/>
            <person name="Rast P."/>
            <person name="Oberbeckmann S."/>
            <person name="Bunk B."/>
            <person name="Jeske O."/>
            <person name="Meyerdierks A."/>
            <person name="Storesund J.E."/>
            <person name="Kallscheuer N."/>
            <person name="Luecker S."/>
            <person name="Lage O.M."/>
            <person name="Pohl T."/>
            <person name="Merkel B.J."/>
            <person name="Hornburger P."/>
            <person name="Mueller R.-W."/>
            <person name="Bruemmer F."/>
            <person name="Labrenz M."/>
            <person name="Spormann A.M."/>
            <person name="Op den Camp H."/>
            <person name="Overmann J."/>
            <person name="Amann R."/>
            <person name="Jetten M.S.M."/>
            <person name="Mascher T."/>
            <person name="Medema M.H."/>
            <person name="Devos D.P."/>
            <person name="Kaster A.-K."/>
            <person name="Ovreas L."/>
            <person name="Rohde M."/>
            <person name="Galperin M.Y."/>
            <person name="Jogler C."/>
        </authorList>
    </citation>
    <scope>NUCLEOTIDE SEQUENCE [LARGE SCALE GENOMIC DNA]</scope>
    <source>
        <strain evidence="2 3">Q31a</strain>
    </source>
</reference>
<dbReference type="EMBL" id="CP036298">
    <property type="protein sequence ID" value="QDV25681.1"/>
    <property type="molecule type" value="Genomic_DNA"/>
</dbReference>
<feature type="domain" description="AB hydrolase-1" evidence="1">
    <location>
        <begin position="54"/>
        <end position="173"/>
    </location>
</feature>
<dbReference type="InterPro" id="IPR000073">
    <property type="entry name" value="AB_hydrolase_1"/>
</dbReference>
<dbReference type="PANTHER" id="PTHR12277:SF81">
    <property type="entry name" value="PROTEIN ABHD13"/>
    <property type="match status" value="1"/>
</dbReference>
<keyword evidence="2" id="KW-0378">Hydrolase</keyword>